<reference evidence="1 2" key="1">
    <citation type="submission" date="2016-03" db="EMBL/GenBank/DDBJ databases">
        <title>Whole genome sequencing of Grifola frondosa 9006-11.</title>
        <authorList>
            <person name="Min B."/>
            <person name="Park H."/>
            <person name="Kim J.-G."/>
            <person name="Cho H."/>
            <person name="Oh Y.-L."/>
            <person name="Kong W.-S."/>
            <person name="Choi I.-G."/>
        </authorList>
    </citation>
    <scope>NUCLEOTIDE SEQUENCE [LARGE SCALE GENOMIC DNA]</scope>
    <source>
        <strain evidence="1 2">9006-11</strain>
    </source>
</reference>
<name>A0A1C7MFG7_GRIFR</name>
<comment type="caution">
    <text evidence="1">The sequence shown here is derived from an EMBL/GenBank/DDBJ whole genome shotgun (WGS) entry which is preliminary data.</text>
</comment>
<keyword evidence="2" id="KW-1185">Reference proteome</keyword>
<dbReference type="EMBL" id="LUGG01000004">
    <property type="protein sequence ID" value="OBZ75179.1"/>
    <property type="molecule type" value="Genomic_DNA"/>
</dbReference>
<evidence type="ECO:0000313" key="2">
    <source>
        <dbReference type="Proteomes" id="UP000092993"/>
    </source>
</evidence>
<dbReference type="AlphaFoldDB" id="A0A1C7MFG7"/>
<accession>A0A1C7MFG7</accession>
<protein>
    <submittedName>
        <fullName evidence="1">Uncharacterized protein</fullName>
    </submittedName>
</protein>
<gene>
    <name evidence="1" type="ORF">A0H81_04560</name>
</gene>
<evidence type="ECO:0000313" key="1">
    <source>
        <dbReference type="EMBL" id="OBZ75179.1"/>
    </source>
</evidence>
<dbReference type="Proteomes" id="UP000092993">
    <property type="component" value="Unassembled WGS sequence"/>
</dbReference>
<proteinExistence type="predicted"/>
<sequence length="69" mass="7393">MLLRERGFADNCLIDAKSTESGGGRQSAPAAFGGSTLVPCGTRISSWTRADASMGMVRTIPRCRPRARH</sequence>
<organism evidence="1 2">
    <name type="scientific">Grifola frondosa</name>
    <name type="common">Maitake</name>
    <name type="synonym">Polyporus frondosus</name>
    <dbReference type="NCBI Taxonomy" id="5627"/>
    <lineage>
        <taxon>Eukaryota</taxon>
        <taxon>Fungi</taxon>
        <taxon>Dikarya</taxon>
        <taxon>Basidiomycota</taxon>
        <taxon>Agaricomycotina</taxon>
        <taxon>Agaricomycetes</taxon>
        <taxon>Polyporales</taxon>
        <taxon>Grifolaceae</taxon>
        <taxon>Grifola</taxon>
    </lineage>
</organism>